<keyword evidence="3" id="KW-1185">Reference proteome</keyword>
<proteinExistence type="predicted"/>
<evidence type="ECO:0000256" key="1">
    <source>
        <dbReference type="SAM" id="MobiDB-lite"/>
    </source>
</evidence>
<dbReference type="EMBL" id="MU129002">
    <property type="protein sequence ID" value="KAF9511315.1"/>
    <property type="molecule type" value="Genomic_DNA"/>
</dbReference>
<feature type="region of interest" description="Disordered" evidence="1">
    <location>
        <begin position="78"/>
        <end position="133"/>
    </location>
</feature>
<reference evidence="2" key="1">
    <citation type="journal article" date="2020" name="Nat. Commun.">
        <title>Large-scale genome sequencing of mycorrhizal fungi provides insights into the early evolution of symbiotic traits.</title>
        <authorList>
            <person name="Miyauchi S."/>
            <person name="Kiss E."/>
            <person name="Kuo A."/>
            <person name="Drula E."/>
            <person name="Kohler A."/>
            <person name="Sanchez-Garcia M."/>
            <person name="Morin E."/>
            <person name="Andreopoulos B."/>
            <person name="Barry K.W."/>
            <person name="Bonito G."/>
            <person name="Buee M."/>
            <person name="Carver A."/>
            <person name="Chen C."/>
            <person name="Cichocki N."/>
            <person name="Clum A."/>
            <person name="Culley D."/>
            <person name="Crous P.W."/>
            <person name="Fauchery L."/>
            <person name="Girlanda M."/>
            <person name="Hayes R.D."/>
            <person name="Keri Z."/>
            <person name="LaButti K."/>
            <person name="Lipzen A."/>
            <person name="Lombard V."/>
            <person name="Magnuson J."/>
            <person name="Maillard F."/>
            <person name="Murat C."/>
            <person name="Nolan M."/>
            <person name="Ohm R.A."/>
            <person name="Pangilinan J."/>
            <person name="Pereira M.F."/>
            <person name="Perotto S."/>
            <person name="Peter M."/>
            <person name="Pfister S."/>
            <person name="Riley R."/>
            <person name="Sitrit Y."/>
            <person name="Stielow J.B."/>
            <person name="Szollosi G."/>
            <person name="Zifcakova L."/>
            <person name="Stursova M."/>
            <person name="Spatafora J.W."/>
            <person name="Tedersoo L."/>
            <person name="Vaario L.M."/>
            <person name="Yamada A."/>
            <person name="Yan M."/>
            <person name="Wang P."/>
            <person name="Xu J."/>
            <person name="Bruns T."/>
            <person name="Baldrian P."/>
            <person name="Vilgalys R."/>
            <person name="Dunand C."/>
            <person name="Henrissat B."/>
            <person name="Grigoriev I.V."/>
            <person name="Hibbett D."/>
            <person name="Nagy L.G."/>
            <person name="Martin F.M."/>
        </authorList>
    </citation>
    <scope>NUCLEOTIDE SEQUENCE</scope>
    <source>
        <strain evidence="2">UP504</strain>
    </source>
</reference>
<name>A0A9P6DV44_9AGAM</name>
<dbReference type="Proteomes" id="UP000886523">
    <property type="component" value="Unassembled WGS sequence"/>
</dbReference>
<protein>
    <submittedName>
        <fullName evidence="2">Uncharacterized protein</fullName>
    </submittedName>
</protein>
<organism evidence="2 3">
    <name type="scientific">Hydnum rufescens UP504</name>
    <dbReference type="NCBI Taxonomy" id="1448309"/>
    <lineage>
        <taxon>Eukaryota</taxon>
        <taxon>Fungi</taxon>
        <taxon>Dikarya</taxon>
        <taxon>Basidiomycota</taxon>
        <taxon>Agaricomycotina</taxon>
        <taxon>Agaricomycetes</taxon>
        <taxon>Cantharellales</taxon>
        <taxon>Hydnaceae</taxon>
        <taxon>Hydnum</taxon>
    </lineage>
</organism>
<dbReference type="AlphaFoldDB" id="A0A9P6DV44"/>
<comment type="caution">
    <text evidence="2">The sequence shown here is derived from an EMBL/GenBank/DDBJ whole genome shotgun (WGS) entry which is preliminary data.</text>
</comment>
<evidence type="ECO:0000313" key="3">
    <source>
        <dbReference type="Proteomes" id="UP000886523"/>
    </source>
</evidence>
<feature type="compositionally biased region" description="Polar residues" evidence="1">
    <location>
        <begin position="110"/>
        <end position="119"/>
    </location>
</feature>
<sequence length="216" mass="23663">MRIENWLLLMEFPPIQDLAVDLVHTESWRSLWKYFFGCDVAKKIVVSSLSDLVSKNEGRLPDRSVLVSDCLGHTLVTMGDMEGDHPASDASHPMMRASQEEESPARSEPTVPSASTSGMDSSSRKRKKDSGTAHWSAEFIQDVDPLLPIPRVVQTESQDSTMYAILQFVPPVSAGPLANPLGSQDWQLGSFPGDQGDDDLTLAWACIACKNSPCLT</sequence>
<evidence type="ECO:0000313" key="2">
    <source>
        <dbReference type="EMBL" id="KAF9511315.1"/>
    </source>
</evidence>
<accession>A0A9P6DV44</accession>
<gene>
    <name evidence="2" type="ORF">BS47DRAFT_1363929</name>
</gene>